<keyword evidence="2" id="KW-0479">Metal-binding</keyword>
<keyword evidence="4" id="KW-0804">Transcription</keyword>
<dbReference type="SUPFAM" id="SSF57701">
    <property type="entry name" value="Zn2/Cys6 DNA-binding domain"/>
    <property type="match status" value="1"/>
</dbReference>
<feature type="region of interest" description="Disordered" evidence="6">
    <location>
        <begin position="52"/>
        <end position="92"/>
    </location>
</feature>
<dbReference type="Pfam" id="PF04082">
    <property type="entry name" value="Fungal_trans"/>
    <property type="match status" value="1"/>
</dbReference>
<dbReference type="InterPro" id="IPR007219">
    <property type="entry name" value="XnlR_reg_dom"/>
</dbReference>
<evidence type="ECO:0000313" key="8">
    <source>
        <dbReference type="EMBL" id="KAA8905511.1"/>
    </source>
</evidence>
<evidence type="ECO:0000256" key="3">
    <source>
        <dbReference type="ARBA" id="ARBA00023015"/>
    </source>
</evidence>
<dbReference type="InterPro" id="IPR050815">
    <property type="entry name" value="TF_fung"/>
</dbReference>
<keyword evidence="3" id="KW-0805">Transcription regulation</keyword>
<protein>
    <recommendedName>
        <fullName evidence="7">Zn(2)-C6 fungal-type domain-containing protein</fullName>
    </recommendedName>
</protein>
<dbReference type="PROSITE" id="PS00463">
    <property type="entry name" value="ZN2_CY6_FUNGAL_1"/>
    <property type="match status" value="1"/>
</dbReference>
<dbReference type="EMBL" id="SWFS01000414">
    <property type="protein sequence ID" value="KAA8905511.1"/>
    <property type="molecule type" value="Genomic_DNA"/>
</dbReference>
<dbReference type="PROSITE" id="PS50048">
    <property type="entry name" value="ZN2_CY6_FUNGAL_2"/>
    <property type="match status" value="1"/>
</dbReference>
<organism evidence="8 9">
    <name type="scientific">Trichomonascus ciferrii</name>
    <dbReference type="NCBI Taxonomy" id="44093"/>
    <lineage>
        <taxon>Eukaryota</taxon>
        <taxon>Fungi</taxon>
        <taxon>Dikarya</taxon>
        <taxon>Ascomycota</taxon>
        <taxon>Saccharomycotina</taxon>
        <taxon>Dipodascomycetes</taxon>
        <taxon>Dipodascales</taxon>
        <taxon>Trichomonascaceae</taxon>
        <taxon>Trichomonascus</taxon>
        <taxon>Trichomonascus ciferrii complex</taxon>
    </lineage>
</organism>
<comment type="caution">
    <text evidence="8">The sequence shown here is derived from an EMBL/GenBank/DDBJ whole genome shotgun (WGS) entry which is preliminary data.</text>
</comment>
<keyword evidence="5" id="KW-0539">Nucleus</keyword>
<dbReference type="CDD" id="cd12148">
    <property type="entry name" value="fungal_TF_MHR"/>
    <property type="match status" value="1"/>
</dbReference>
<dbReference type="Gene3D" id="4.10.240.10">
    <property type="entry name" value="Zn(2)-C6 fungal-type DNA-binding domain"/>
    <property type="match status" value="1"/>
</dbReference>
<proteinExistence type="predicted"/>
<dbReference type="CDD" id="cd00067">
    <property type="entry name" value="GAL4"/>
    <property type="match status" value="1"/>
</dbReference>
<accession>A0A642UU34</accession>
<dbReference type="InterPro" id="IPR036864">
    <property type="entry name" value="Zn2-C6_fun-type_DNA-bd_sf"/>
</dbReference>
<evidence type="ECO:0000256" key="4">
    <source>
        <dbReference type="ARBA" id="ARBA00023163"/>
    </source>
</evidence>
<dbReference type="AlphaFoldDB" id="A0A642UU34"/>
<dbReference type="VEuPathDB" id="FungiDB:TRICI_005280"/>
<dbReference type="GO" id="GO:0008270">
    <property type="term" value="F:zinc ion binding"/>
    <property type="evidence" value="ECO:0007669"/>
    <property type="project" value="InterPro"/>
</dbReference>
<dbReference type="InterPro" id="IPR001138">
    <property type="entry name" value="Zn2Cys6_DnaBD"/>
</dbReference>
<name>A0A642UU34_9ASCO</name>
<evidence type="ECO:0000256" key="1">
    <source>
        <dbReference type="ARBA" id="ARBA00004123"/>
    </source>
</evidence>
<evidence type="ECO:0000313" key="9">
    <source>
        <dbReference type="Proteomes" id="UP000761534"/>
    </source>
</evidence>
<feature type="compositionally biased region" description="Basic and acidic residues" evidence="6">
    <location>
        <begin position="54"/>
        <end position="70"/>
    </location>
</feature>
<dbReference type="PANTHER" id="PTHR47338">
    <property type="entry name" value="ZN(II)2CYS6 TRANSCRIPTION FACTOR (EUROFUNG)-RELATED"/>
    <property type="match status" value="1"/>
</dbReference>
<evidence type="ECO:0000256" key="6">
    <source>
        <dbReference type="SAM" id="MobiDB-lite"/>
    </source>
</evidence>
<dbReference type="PANTHER" id="PTHR47338:SF9">
    <property type="entry name" value="ZN(II)2CYS6 TRANSCRIPTION FACTOR (EUROFUNG)"/>
    <property type="match status" value="1"/>
</dbReference>
<dbReference type="GO" id="GO:0000981">
    <property type="term" value="F:DNA-binding transcription factor activity, RNA polymerase II-specific"/>
    <property type="evidence" value="ECO:0007669"/>
    <property type="project" value="InterPro"/>
</dbReference>
<dbReference type="GO" id="GO:0005634">
    <property type="term" value="C:nucleus"/>
    <property type="evidence" value="ECO:0007669"/>
    <property type="project" value="UniProtKB-SubCell"/>
</dbReference>
<comment type="subcellular location">
    <subcellularLocation>
        <location evidence="1">Nucleus</location>
    </subcellularLocation>
</comment>
<reference evidence="8" key="1">
    <citation type="journal article" date="2019" name="G3 (Bethesda)">
        <title>Genome Assemblies of Two Rare Opportunistic Yeast Pathogens: Diutina rugosa (syn. Candida rugosa) and Trichomonascus ciferrii (syn. Candida ciferrii).</title>
        <authorList>
            <person name="Mixao V."/>
            <person name="Saus E."/>
            <person name="Hansen A.P."/>
            <person name="Lass-Florl C."/>
            <person name="Gabaldon T."/>
        </authorList>
    </citation>
    <scope>NUCLEOTIDE SEQUENCE</scope>
    <source>
        <strain evidence="8">CBS 4856</strain>
    </source>
</reference>
<gene>
    <name evidence="8" type="ORF">TRICI_005280</name>
</gene>
<dbReference type="Pfam" id="PF00172">
    <property type="entry name" value="Zn_clus"/>
    <property type="match status" value="1"/>
</dbReference>
<feature type="domain" description="Zn(2)-C6 fungal-type" evidence="7">
    <location>
        <begin position="13"/>
        <end position="43"/>
    </location>
</feature>
<evidence type="ECO:0000256" key="2">
    <source>
        <dbReference type="ARBA" id="ARBA00022723"/>
    </source>
</evidence>
<dbReference type="SMART" id="SM00066">
    <property type="entry name" value="GAL4"/>
    <property type="match status" value="1"/>
</dbReference>
<evidence type="ECO:0000259" key="7">
    <source>
        <dbReference type="PROSITE" id="PS50048"/>
    </source>
</evidence>
<evidence type="ECO:0000256" key="5">
    <source>
        <dbReference type="ARBA" id="ARBA00023242"/>
    </source>
</evidence>
<feature type="compositionally biased region" description="Low complexity" evidence="6">
    <location>
        <begin position="76"/>
        <end position="87"/>
    </location>
</feature>
<dbReference type="OrthoDB" id="2399539at2759"/>
<dbReference type="Proteomes" id="UP000761534">
    <property type="component" value="Unassembled WGS sequence"/>
</dbReference>
<keyword evidence="9" id="KW-1185">Reference proteome</keyword>
<sequence length="607" mass="69548">MSEDYSIRRAKKACDTCRKRKAKCDTKLPTCTTCARLNRECKYSQSSGIRKQPRTWDVDERFRRIDHQSTDGRPVSNDSSGHNNGHSQPSEEELWSLLNKDFDHIIDKFPEDSVLANGKSGSLPSEGVHDALSREEMVRYAWHYLDKFHNQPLGIFIPKVLMESVENGTCSQEVCYAMAAIAERFTVPDPPQQRYNIEYFNKAWKLVLRSIEVGSVTISTFQALFMLADCQFTEGQPHYAGQKFSIGMALAHGEGLFDELCNESFSELEKELRRRISWCFYVAHHIFFPGRDSQLDVKFGVSLKLPRDDYKATEILNEQPVLNDERTIPASMQGSLIRILVIWGKVNQILLSKGEFPTEDFKPWQNQSTTSWVRSLLDDFEAYNPVGTRSEHAPTYHTNTDRDFGFSSTTSPWLYMRIVYHGIFCLIYHPFLLSSHTRNYPSYPRSWLESCLSTAQSHAEVITNILDQMTKEGLDISSPFLAYIVGISATVHMYFSRVNVNDTTHHYSGVKSALEYISKVSSRWKNAQNVLLHLRFLWKRSSSWSNWLKHSSSESDPNDSNRMLDHTAIWKSMDYISLSTNVFSLFLNGSNLDLFVSGSTPKPDTAL</sequence>